<dbReference type="AlphaFoldDB" id="A0A7J5PVC2"/>
<accession>A0A7J5PVC2</accession>
<evidence type="ECO:0000313" key="4">
    <source>
        <dbReference type="EMBL" id="KAB6146926.1"/>
    </source>
</evidence>
<feature type="domain" description="AAA+ ATPase" evidence="3">
    <location>
        <begin position="329"/>
        <end position="469"/>
    </location>
</feature>
<name>A0A7J5PVC2_9BACE</name>
<dbReference type="HAMAP" id="MF_01488">
    <property type="entry name" value="RecD2"/>
    <property type="match status" value="1"/>
</dbReference>
<dbReference type="InterPro" id="IPR055446">
    <property type="entry name" value="RecD2_N_OB"/>
</dbReference>
<dbReference type="InterPro" id="IPR041451">
    <property type="entry name" value="RecD2_SH13"/>
</dbReference>
<dbReference type="GO" id="GO:0006310">
    <property type="term" value="P:DNA recombination"/>
    <property type="evidence" value="ECO:0007669"/>
    <property type="project" value="InterPro"/>
</dbReference>
<dbReference type="Pfam" id="PF13538">
    <property type="entry name" value="UvrD_C_2"/>
    <property type="match status" value="1"/>
</dbReference>
<keyword evidence="4" id="KW-0347">Helicase</keyword>
<protein>
    <submittedName>
        <fullName evidence="4">ATP-dependent RecD-like DNA helicase</fullName>
    </submittedName>
</protein>
<dbReference type="EMBL" id="WDED01000020">
    <property type="protein sequence ID" value="KAB6146926.1"/>
    <property type="molecule type" value="Genomic_DNA"/>
</dbReference>
<dbReference type="CDD" id="cd17933">
    <property type="entry name" value="DEXSc_RecD-like"/>
    <property type="match status" value="1"/>
</dbReference>
<evidence type="ECO:0000259" key="3">
    <source>
        <dbReference type="SMART" id="SM00382"/>
    </source>
</evidence>
<dbReference type="InterPro" id="IPR027417">
    <property type="entry name" value="P-loop_NTPase"/>
</dbReference>
<sequence length="748" mass="83167">MIKLRCVVERITYQNPDNGYSVMKVNVKGYNDPVTLVGNLLEVPVGSVLLCDGNWKVDKKYGSQFVAESWEEVMPATIYGIEKYLGSGLVKGIGPKFAKLIVAKFGLETIDVIESNIERLHEVPGIGKKRVEKIGESWEKQKDIKNVMLFLQGYGVSTAYATKIYRQYGKESIDKVKDNPYRLADDIWGIGFKTADGIAAKMGYEKSDLRRCRSGILYTLSQLSNDGHVYAEEEQLQKSAIQLLEVEEEPIKQAMAQMIETKDLELDQEAIYFPPFYYAECGAANRLIALVEAVEADRKKPTFNLAAISQETGIEYDDVQIAAIRQAVESKVMILTGGPGTGKTTTTQGIIAALKTAGMSILLAAPTGRAAKRMSEATGMEAKTIHRLLEYNPKDGYKRNEEKPLEADALIIDECSMIDILLMNHLMKAIPAKMRLVMVGDIDQLPSVGAGNVLRDIIDSKKIPVVRLTRIFRQAQSSRIVMSAHAINNGQFPDTSNGKDTDFFFIKTKDPDQVAESIVHLVKERLPKAYSLPSSKIQVLTPMQRGVVGASNLNLVFQDALNPTPVCLNRGGYSYRKGDRVMQIRNNYDKGVFNGDLGYIEEVDMEERTLIASFDGISVEYEISELDELSLAYATTIHKSQGSEYPIVVMPVLMNHYVMLQRNLIYTGITRAKKICVLIGTTKALAYAIRNMSVLKRNTKLKERLNPSLALRTDNPVVTPKVFPYPEQSEAPCSMVAENTVPYGSKGK</sequence>
<organism evidence="4 5">
    <name type="scientific">Bacteroides xylanisolvens</name>
    <dbReference type="NCBI Taxonomy" id="371601"/>
    <lineage>
        <taxon>Bacteria</taxon>
        <taxon>Pseudomonadati</taxon>
        <taxon>Bacteroidota</taxon>
        <taxon>Bacteroidia</taxon>
        <taxon>Bacteroidales</taxon>
        <taxon>Bacteroidaceae</taxon>
        <taxon>Bacteroides</taxon>
    </lineage>
</organism>
<dbReference type="InterPro" id="IPR006345">
    <property type="entry name" value="RecD2"/>
</dbReference>
<dbReference type="SUPFAM" id="SSF52540">
    <property type="entry name" value="P-loop containing nucleoside triphosphate hydrolases"/>
    <property type="match status" value="1"/>
</dbReference>
<dbReference type="Gene3D" id="1.10.150.20">
    <property type="entry name" value="5' to 3' exonuclease, C-terminal subdomain"/>
    <property type="match status" value="1"/>
</dbReference>
<evidence type="ECO:0000256" key="2">
    <source>
        <dbReference type="ARBA" id="ARBA00022840"/>
    </source>
</evidence>
<gene>
    <name evidence="4" type="ORF">GA398_14420</name>
</gene>
<dbReference type="NCBIfam" id="TIGR01448">
    <property type="entry name" value="recD_rel"/>
    <property type="match status" value="1"/>
</dbReference>
<dbReference type="InterPro" id="IPR027785">
    <property type="entry name" value="UvrD-like_helicase_C"/>
</dbReference>
<dbReference type="GO" id="GO:0017116">
    <property type="term" value="F:single-stranded DNA helicase activity"/>
    <property type="evidence" value="ECO:0007669"/>
    <property type="project" value="TreeGrafter"/>
</dbReference>
<dbReference type="InterPro" id="IPR029493">
    <property type="entry name" value="RecD2-like_HHH"/>
</dbReference>
<evidence type="ECO:0000256" key="1">
    <source>
        <dbReference type="ARBA" id="ARBA00022741"/>
    </source>
</evidence>
<dbReference type="CDD" id="cd18809">
    <property type="entry name" value="SF1_C_RecD"/>
    <property type="match status" value="1"/>
</dbReference>
<dbReference type="GO" id="GO:0009338">
    <property type="term" value="C:exodeoxyribonuclease V complex"/>
    <property type="evidence" value="ECO:0007669"/>
    <property type="project" value="TreeGrafter"/>
</dbReference>
<dbReference type="Proteomes" id="UP000434604">
    <property type="component" value="Unassembled WGS sequence"/>
</dbReference>
<evidence type="ECO:0000313" key="5">
    <source>
        <dbReference type="Proteomes" id="UP000434604"/>
    </source>
</evidence>
<dbReference type="GO" id="GO:0005524">
    <property type="term" value="F:ATP binding"/>
    <property type="evidence" value="ECO:0007669"/>
    <property type="project" value="UniProtKB-KW"/>
</dbReference>
<dbReference type="SUPFAM" id="SSF47781">
    <property type="entry name" value="RuvA domain 2-like"/>
    <property type="match status" value="1"/>
</dbReference>
<dbReference type="InterPro" id="IPR050534">
    <property type="entry name" value="Coronavir_polyprotein_1ab"/>
</dbReference>
<dbReference type="Gene3D" id="3.40.50.300">
    <property type="entry name" value="P-loop containing nucleotide triphosphate hydrolases"/>
    <property type="match status" value="2"/>
</dbReference>
<dbReference type="GO" id="GO:0003677">
    <property type="term" value="F:DNA binding"/>
    <property type="evidence" value="ECO:0007669"/>
    <property type="project" value="InterPro"/>
</dbReference>
<dbReference type="PANTHER" id="PTHR43788">
    <property type="entry name" value="DNA2/NAM7 HELICASE FAMILY MEMBER"/>
    <property type="match status" value="1"/>
</dbReference>
<dbReference type="Pfam" id="PF18335">
    <property type="entry name" value="SH3_13"/>
    <property type="match status" value="1"/>
</dbReference>
<dbReference type="InterPro" id="IPR003593">
    <property type="entry name" value="AAA+_ATPase"/>
</dbReference>
<dbReference type="Gene3D" id="1.10.10.2220">
    <property type="match status" value="1"/>
</dbReference>
<keyword evidence="4" id="KW-0378">Hydrolase</keyword>
<dbReference type="GO" id="GO:0043139">
    <property type="term" value="F:5'-3' DNA helicase activity"/>
    <property type="evidence" value="ECO:0007669"/>
    <property type="project" value="InterPro"/>
</dbReference>
<dbReference type="Gene3D" id="2.30.30.940">
    <property type="match status" value="1"/>
</dbReference>
<dbReference type="Pfam" id="PF13245">
    <property type="entry name" value="AAA_19"/>
    <property type="match status" value="1"/>
</dbReference>
<dbReference type="Pfam" id="PF14520">
    <property type="entry name" value="HHH_5"/>
    <property type="match status" value="1"/>
</dbReference>
<dbReference type="PANTHER" id="PTHR43788:SF6">
    <property type="entry name" value="DNA HELICASE B"/>
    <property type="match status" value="1"/>
</dbReference>
<dbReference type="SMART" id="SM00382">
    <property type="entry name" value="AAA"/>
    <property type="match status" value="1"/>
</dbReference>
<dbReference type="Pfam" id="PF23139">
    <property type="entry name" value="OB_YrrC"/>
    <property type="match status" value="1"/>
</dbReference>
<proteinExistence type="inferred from homology"/>
<reference evidence="4 5" key="1">
    <citation type="journal article" date="2019" name="Nat. Med.">
        <title>A library of human gut bacterial isolates paired with longitudinal multiomics data enables mechanistic microbiome research.</title>
        <authorList>
            <person name="Poyet M."/>
            <person name="Groussin M."/>
            <person name="Gibbons S.M."/>
            <person name="Avila-Pacheco J."/>
            <person name="Jiang X."/>
            <person name="Kearney S.M."/>
            <person name="Perrotta A.R."/>
            <person name="Berdy B."/>
            <person name="Zhao S."/>
            <person name="Lieberman T.D."/>
            <person name="Swanson P.K."/>
            <person name="Smith M."/>
            <person name="Roesemann S."/>
            <person name="Alexander J.E."/>
            <person name="Rich S.A."/>
            <person name="Livny J."/>
            <person name="Vlamakis H."/>
            <person name="Clish C."/>
            <person name="Bullock K."/>
            <person name="Deik A."/>
            <person name="Scott J."/>
            <person name="Pierce K.A."/>
            <person name="Xavier R.J."/>
            <person name="Alm E.J."/>
        </authorList>
    </citation>
    <scope>NUCLEOTIDE SEQUENCE [LARGE SCALE GENOMIC DNA]</scope>
    <source>
        <strain evidence="4 5">BIOML-A58</strain>
    </source>
</reference>
<keyword evidence="1" id="KW-0547">Nucleotide-binding</keyword>
<keyword evidence="2" id="KW-0067">ATP-binding</keyword>
<dbReference type="InterPro" id="IPR010994">
    <property type="entry name" value="RuvA_2-like"/>
</dbReference>
<dbReference type="RefSeq" id="WP_151934985.1">
    <property type="nucleotide sequence ID" value="NZ_WDED01000020.1"/>
</dbReference>
<comment type="caution">
    <text evidence="4">The sequence shown here is derived from an EMBL/GenBank/DDBJ whole genome shotgun (WGS) entry which is preliminary data.</text>
</comment>
<dbReference type="Pfam" id="PF14490">
    <property type="entry name" value="HHH_RecD2"/>
    <property type="match status" value="1"/>
</dbReference>